<feature type="compositionally biased region" description="Gly residues" evidence="1">
    <location>
        <begin position="225"/>
        <end position="236"/>
    </location>
</feature>
<dbReference type="EMBL" id="VYYT01000096">
    <property type="protein sequence ID" value="KAK2770412.1"/>
    <property type="molecule type" value="Genomic_DNA"/>
</dbReference>
<protein>
    <submittedName>
        <fullName evidence="3">RNA interference and gene silencing protein</fullName>
    </submittedName>
</protein>
<dbReference type="AlphaFoldDB" id="A0AAD9YL44"/>
<dbReference type="InterPro" id="IPR032474">
    <property type="entry name" value="Argonaute_N"/>
</dbReference>
<evidence type="ECO:0000259" key="2">
    <source>
        <dbReference type="Pfam" id="PF16486"/>
    </source>
</evidence>
<accession>A0AAD9YL44</accession>
<keyword evidence="4" id="KW-1185">Reference proteome</keyword>
<reference evidence="3" key="1">
    <citation type="submission" date="2023-02" db="EMBL/GenBank/DDBJ databases">
        <title>Colletotrichum kahawae CIFC_Que2 genome sequencing and assembly.</title>
        <authorList>
            <person name="Baroncelli R."/>
        </authorList>
    </citation>
    <scope>NUCLEOTIDE SEQUENCE</scope>
    <source>
        <strain evidence="3">CIFC_Que2</strain>
    </source>
</reference>
<dbReference type="PANTHER" id="PTHR22891">
    <property type="entry name" value="EUKARYOTIC TRANSLATION INITIATION FACTOR 2C"/>
    <property type="match status" value="1"/>
</dbReference>
<feature type="region of interest" description="Disordered" evidence="1">
    <location>
        <begin position="209"/>
        <end position="242"/>
    </location>
</feature>
<comment type="caution">
    <text evidence="3">The sequence shown here is derived from an EMBL/GenBank/DDBJ whole genome shotgun (WGS) entry which is preliminary data.</text>
</comment>
<evidence type="ECO:0000313" key="4">
    <source>
        <dbReference type="Proteomes" id="UP001281614"/>
    </source>
</evidence>
<feature type="domain" description="Protein argonaute N-terminal" evidence="2">
    <location>
        <begin position="179"/>
        <end position="350"/>
    </location>
</feature>
<feature type="compositionally biased region" description="Gly residues" evidence="1">
    <location>
        <begin position="60"/>
        <end position="90"/>
    </location>
</feature>
<dbReference type="Gene3D" id="3.40.50.2300">
    <property type="match status" value="1"/>
</dbReference>
<evidence type="ECO:0000256" key="1">
    <source>
        <dbReference type="SAM" id="MobiDB-lite"/>
    </source>
</evidence>
<gene>
    <name evidence="3" type="ORF">CKAH01_14755</name>
</gene>
<proteinExistence type="predicted"/>
<dbReference type="Pfam" id="PF16486">
    <property type="entry name" value="ArgoN"/>
    <property type="match status" value="1"/>
</dbReference>
<feature type="compositionally biased region" description="Gly residues" evidence="1">
    <location>
        <begin position="24"/>
        <end position="34"/>
    </location>
</feature>
<feature type="region of interest" description="Disordered" evidence="1">
    <location>
        <begin position="1"/>
        <end position="109"/>
    </location>
</feature>
<name>A0AAD9YL44_COLKA</name>
<dbReference type="SUPFAM" id="SSF53098">
    <property type="entry name" value="Ribonuclease H-like"/>
    <property type="match status" value="1"/>
</dbReference>
<sequence>MADARGGRGQARGGRGGGDRGGRGGRGGSFSGGRGGDRGGRRGGSRGDGGGFRGDRGGRGGRGGSFGGGGSDRGGFGGDGGGRVGGFGRGGRGDGGRGRGARGGFAPRRDAFEGETYTFYGQGSAIPQPDTDVTNLENAIIERHRSADQTLVKKMGSMKLTDSTVSHMPRRPAYGTKGRQIIVWANYFRMTIKPSVLYRYNLEVRKGENAEEPADDPKGRRKGKAQGGGGGAGGGNEPPTSVPKRKLKIILQHALAELQRLEPKAVLATEFKSQLVSLNRLQLAKNPIVVKFKNESATREELYNVKIVSETEALLAAMAQYLRDMVDPSDPNDAHFPHFETSVNALDVVLSHSPHANDEVAAVVLHTCSSLWNLSGVKFAKVGLKITNWNWSVQQFVQFLNGSGVAINIQAPNTPYEIVVRCGIAIEDIRRAFAAIADHTTKAKGGTKGFFLLIILPKQNTTLYSAVKSLANVQFSFHSVCSVESTFLKNSPQTFANISLKWNLNNSSNNHAVKDTINIVTSGKAMIVRYNVMHPTNMPDDRSAALSLIGIVASVDKDLRQWPAVA</sequence>
<feature type="compositionally biased region" description="Gly residues" evidence="1">
    <location>
        <begin position="7"/>
        <end position="16"/>
    </location>
</feature>
<organism evidence="3 4">
    <name type="scientific">Colletotrichum kahawae</name>
    <name type="common">Coffee berry disease fungus</name>
    <dbReference type="NCBI Taxonomy" id="34407"/>
    <lineage>
        <taxon>Eukaryota</taxon>
        <taxon>Fungi</taxon>
        <taxon>Dikarya</taxon>
        <taxon>Ascomycota</taxon>
        <taxon>Pezizomycotina</taxon>
        <taxon>Sordariomycetes</taxon>
        <taxon>Hypocreomycetidae</taxon>
        <taxon>Glomerellales</taxon>
        <taxon>Glomerellaceae</taxon>
        <taxon>Colletotrichum</taxon>
        <taxon>Colletotrichum gloeosporioides species complex</taxon>
    </lineage>
</organism>
<dbReference type="Proteomes" id="UP001281614">
    <property type="component" value="Unassembled WGS sequence"/>
</dbReference>
<dbReference type="InterPro" id="IPR012337">
    <property type="entry name" value="RNaseH-like_sf"/>
</dbReference>
<evidence type="ECO:0000313" key="3">
    <source>
        <dbReference type="EMBL" id="KAK2770412.1"/>
    </source>
</evidence>